<sequence length="191" mass="20759">MDTILASSKRLCQMVFDAGLQPGTEERLRMVLATAAAECIFNASFVPWFKEAVVGFLERFTVVTRTADELAARLTAMRPTCTLPAALAGLRGDNLFRALQALWLPTTASEGVHLEVALAAQRLALQETVGCVIRAYEQIIYERKSTASVYEDTSMAASLRRRLTLDGIVEKHINLAAAAAAPRPPTTPPVN</sequence>
<evidence type="ECO:0000313" key="1">
    <source>
        <dbReference type="EnsemblPlants" id="AET5Gv20859900.1"/>
    </source>
</evidence>
<reference evidence="1" key="4">
    <citation type="submission" date="2019-03" db="UniProtKB">
        <authorList>
            <consortium name="EnsemblPlants"/>
        </authorList>
    </citation>
    <scope>IDENTIFICATION</scope>
</reference>
<keyword evidence="2" id="KW-1185">Reference proteome</keyword>
<protein>
    <submittedName>
        <fullName evidence="1">Uncharacterized protein</fullName>
    </submittedName>
</protein>
<dbReference type="Gramene" id="AET5Gv20859900.1">
    <property type="protein sequence ID" value="AET5Gv20859900.1"/>
    <property type="gene ID" value="AET5Gv20859900"/>
</dbReference>
<evidence type="ECO:0000313" key="2">
    <source>
        <dbReference type="Proteomes" id="UP000015105"/>
    </source>
</evidence>
<reference evidence="1" key="3">
    <citation type="journal article" date="2017" name="Nature">
        <title>Genome sequence of the progenitor of the wheat D genome Aegilops tauschii.</title>
        <authorList>
            <person name="Luo M.C."/>
            <person name="Gu Y.Q."/>
            <person name="Puiu D."/>
            <person name="Wang H."/>
            <person name="Twardziok S.O."/>
            <person name="Deal K.R."/>
            <person name="Huo N."/>
            <person name="Zhu T."/>
            <person name="Wang L."/>
            <person name="Wang Y."/>
            <person name="McGuire P.E."/>
            <person name="Liu S."/>
            <person name="Long H."/>
            <person name="Ramasamy R.K."/>
            <person name="Rodriguez J.C."/>
            <person name="Van S.L."/>
            <person name="Yuan L."/>
            <person name="Wang Z."/>
            <person name="Xia Z."/>
            <person name="Xiao L."/>
            <person name="Anderson O.D."/>
            <person name="Ouyang S."/>
            <person name="Liang Y."/>
            <person name="Zimin A.V."/>
            <person name="Pertea G."/>
            <person name="Qi P."/>
            <person name="Bennetzen J.L."/>
            <person name="Dai X."/>
            <person name="Dawson M.W."/>
            <person name="Muller H.G."/>
            <person name="Kugler K."/>
            <person name="Rivarola-Duarte L."/>
            <person name="Spannagl M."/>
            <person name="Mayer K.F.X."/>
            <person name="Lu F.H."/>
            <person name="Bevan M.W."/>
            <person name="Leroy P."/>
            <person name="Li P."/>
            <person name="You F.M."/>
            <person name="Sun Q."/>
            <person name="Liu Z."/>
            <person name="Lyons E."/>
            <person name="Wicker T."/>
            <person name="Salzberg S.L."/>
            <person name="Devos K.M."/>
            <person name="Dvorak J."/>
        </authorList>
    </citation>
    <scope>NUCLEOTIDE SEQUENCE [LARGE SCALE GENOMIC DNA]</scope>
    <source>
        <strain evidence="1">cv. AL8/78</strain>
    </source>
</reference>
<reference evidence="2" key="1">
    <citation type="journal article" date="2014" name="Science">
        <title>Ancient hybridizations among the ancestral genomes of bread wheat.</title>
        <authorList>
            <consortium name="International Wheat Genome Sequencing Consortium,"/>
            <person name="Marcussen T."/>
            <person name="Sandve S.R."/>
            <person name="Heier L."/>
            <person name="Spannagl M."/>
            <person name="Pfeifer M."/>
            <person name="Jakobsen K.S."/>
            <person name="Wulff B.B."/>
            <person name="Steuernagel B."/>
            <person name="Mayer K.F."/>
            <person name="Olsen O.A."/>
        </authorList>
    </citation>
    <scope>NUCLEOTIDE SEQUENCE [LARGE SCALE GENOMIC DNA]</scope>
    <source>
        <strain evidence="2">cv. AL8/78</strain>
    </source>
</reference>
<organism evidence="1 2">
    <name type="scientific">Aegilops tauschii subsp. strangulata</name>
    <name type="common">Goatgrass</name>
    <dbReference type="NCBI Taxonomy" id="200361"/>
    <lineage>
        <taxon>Eukaryota</taxon>
        <taxon>Viridiplantae</taxon>
        <taxon>Streptophyta</taxon>
        <taxon>Embryophyta</taxon>
        <taxon>Tracheophyta</taxon>
        <taxon>Spermatophyta</taxon>
        <taxon>Magnoliopsida</taxon>
        <taxon>Liliopsida</taxon>
        <taxon>Poales</taxon>
        <taxon>Poaceae</taxon>
        <taxon>BOP clade</taxon>
        <taxon>Pooideae</taxon>
        <taxon>Triticodae</taxon>
        <taxon>Triticeae</taxon>
        <taxon>Triticinae</taxon>
        <taxon>Aegilops</taxon>
    </lineage>
</organism>
<reference evidence="1" key="5">
    <citation type="journal article" date="2021" name="G3 (Bethesda)">
        <title>Aegilops tauschii genome assembly Aet v5.0 features greater sequence contiguity and improved annotation.</title>
        <authorList>
            <person name="Wang L."/>
            <person name="Zhu T."/>
            <person name="Rodriguez J.C."/>
            <person name="Deal K.R."/>
            <person name="Dubcovsky J."/>
            <person name="McGuire P.E."/>
            <person name="Lux T."/>
            <person name="Spannagl M."/>
            <person name="Mayer K.F.X."/>
            <person name="Baldrich P."/>
            <person name="Meyers B.C."/>
            <person name="Huo N."/>
            <person name="Gu Y.Q."/>
            <person name="Zhou H."/>
            <person name="Devos K.M."/>
            <person name="Bennetzen J.L."/>
            <person name="Unver T."/>
            <person name="Budak H."/>
            <person name="Gulick P.J."/>
            <person name="Galiba G."/>
            <person name="Kalapos B."/>
            <person name="Nelson D.R."/>
            <person name="Li P."/>
            <person name="You F.M."/>
            <person name="Luo M.C."/>
            <person name="Dvorak J."/>
        </authorList>
    </citation>
    <scope>NUCLEOTIDE SEQUENCE [LARGE SCALE GENOMIC DNA]</scope>
    <source>
        <strain evidence="1">cv. AL8/78</strain>
    </source>
</reference>
<accession>A0A453LNR7</accession>
<reference evidence="2" key="2">
    <citation type="journal article" date="2017" name="Nat. Plants">
        <title>The Aegilops tauschii genome reveals multiple impacts of transposons.</title>
        <authorList>
            <person name="Zhao G."/>
            <person name="Zou C."/>
            <person name="Li K."/>
            <person name="Wang K."/>
            <person name="Li T."/>
            <person name="Gao L."/>
            <person name="Zhang X."/>
            <person name="Wang H."/>
            <person name="Yang Z."/>
            <person name="Liu X."/>
            <person name="Jiang W."/>
            <person name="Mao L."/>
            <person name="Kong X."/>
            <person name="Jiao Y."/>
            <person name="Jia J."/>
        </authorList>
    </citation>
    <scope>NUCLEOTIDE SEQUENCE [LARGE SCALE GENOMIC DNA]</scope>
    <source>
        <strain evidence="2">cv. AL8/78</strain>
    </source>
</reference>
<name>A0A453LNR7_AEGTS</name>
<proteinExistence type="predicted"/>
<dbReference type="AlphaFoldDB" id="A0A453LNR7"/>
<dbReference type="EnsemblPlants" id="AET5Gv20859900.1">
    <property type="protein sequence ID" value="AET5Gv20859900.1"/>
    <property type="gene ID" value="AET5Gv20859900"/>
</dbReference>
<dbReference type="Proteomes" id="UP000015105">
    <property type="component" value="Chromosome 5D"/>
</dbReference>